<keyword evidence="2" id="KW-1185">Reference proteome</keyword>
<reference evidence="1 2" key="1">
    <citation type="submission" date="2019-04" db="EMBL/GenBank/DDBJ databases">
        <title>Draft genome of the big-headed turtle Platysternon megacephalum.</title>
        <authorList>
            <person name="Gong S."/>
        </authorList>
    </citation>
    <scope>NUCLEOTIDE SEQUENCE [LARGE SCALE GENOMIC DNA]</scope>
    <source>
        <strain evidence="1">DO16091913</strain>
        <tissue evidence="1">Muscle</tissue>
    </source>
</reference>
<reference evidence="1 2" key="2">
    <citation type="submission" date="2019-04" db="EMBL/GenBank/DDBJ databases">
        <title>The genome sequence of big-headed turtle.</title>
        <authorList>
            <person name="Gong S."/>
        </authorList>
    </citation>
    <scope>NUCLEOTIDE SEQUENCE [LARGE SCALE GENOMIC DNA]</scope>
    <source>
        <strain evidence="1">DO16091913</strain>
        <tissue evidence="1">Muscle</tissue>
    </source>
</reference>
<proteinExistence type="predicted"/>
<sequence>MPCHICIKLHPTHTPLRMCGHRKLKHVTAKTIQRWSWSDSTELSGNFSCRKFLTAIAMVHRTVVCVYDRVTSLGTESRLPFPRHDFTNVLRSNTRTTHLVRKQRALFSLWFF</sequence>
<comment type="caution">
    <text evidence="1">The sequence shown here is derived from an EMBL/GenBank/DDBJ whole genome shotgun (WGS) entry which is preliminary data.</text>
</comment>
<dbReference type="EMBL" id="QXTE01000080">
    <property type="protein sequence ID" value="TFK07666.1"/>
    <property type="molecule type" value="Genomic_DNA"/>
</dbReference>
<name>A0A4D9EC94_9SAUR</name>
<gene>
    <name evidence="1" type="ORF">DR999_PMT09464</name>
</gene>
<dbReference type="Proteomes" id="UP000297703">
    <property type="component" value="Unassembled WGS sequence"/>
</dbReference>
<organism evidence="1 2">
    <name type="scientific">Platysternon megacephalum</name>
    <name type="common">big-headed turtle</name>
    <dbReference type="NCBI Taxonomy" id="55544"/>
    <lineage>
        <taxon>Eukaryota</taxon>
        <taxon>Metazoa</taxon>
        <taxon>Chordata</taxon>
        <taxon>Craniata</taxon>
        <taxon>Vertebrata</taxon>
        <taxon>Euteleostomi</taxon>
        <taxon>Archelosauria</taxon>
        <taxon>Testudinata</taxon>
        <taxon>Testudines</taxon>
        <taxon>Cryptodira</taxon>
        <taxon>Durocryptodira</taxon>
        <taxon>Testudinoidea</taxon>
        <taxon>Platysternidae</taxon>
        <taxon>Platysternon</taxon>
    </lineage>
</organism>
<accession>A0A4D9EC94</accession>
<protein>
    <submittedName>
        <fullName evidence="1">DnaJ-like protein subfamily C member 28</fullName>
    </submittedName>
</protein>
<evidence type="ECO:0000313" key="1">
    <source>
        <dbReference type="EMBL" id="TFK07666.1"/>
    </source>
</evidence>
<evidence type="ECO:0000313" key="2">
    <source>
        <dbReference type="Proteomes" id="UP000297703"/>
    </source>
</evidence>
<dbReference type="AlphaFoldDB" id="A0A4D9EC94"/>